<dbReference type="KEGG" id="acib:ACBT_0698"/>
<dbReference type="AlphaFoldDB" id="A0A7L5JN98"/>
<proteinExistence type="predicted"/>
<dbReference type="EMBL" id="CP054051">
    <property type="protein sequence ID" value="QKJ26637.1"/>
    <property type="molecule type" value="Genomic_DNA"/>
</dbReference>
<accession>A0A7L5JN98</accession>
<protein>
    <submittedName>
        <fullName evidence="2">Putative membrane protein</fullName>
    </submittedName>
</protein>
<feature type="transmembrane region" description="Helical" evidence="1">
    <location>
        <begin position="12"/>
        <end position="33"/>
    </location>
</feature>
<evidence type="ECO:0000256" key="1">
    <source>
        <dbReference type="SAM" id="Phobius"/>
    </source>
</evidence>
<name>A0A7L5JN98_9BACT</name>
<reference evidence="2 3" key="1">
    <citation type="submission" date="2020-05" db="EMBL/GenBank/DDBJ databases">
        <title>Complete genome sequencing of Campylobacter and Arcobacter type strains.</title>
        <authorList>
            <person name="Miller W.G."/>
            <person name="Yee E."/>
        </authorList>
    </citation>
    <scope>NUCLEOTIDE SEQUENCE [LARGE SCALE GENOMIC DNA]</scope>
    <source>
        <strain evidence="2 3">LMG 21996</strain>
    </source>
</reference>
<keyword evidence="1" id="KW-1133">Transmembrane helix</keyword>
<organism evidence="2 3">
    <name type="scientific">Aliarcobacter cibarius</name>
    <dbReference type="NCBI Taxonomy" id="255507"/>
    <lineage>
        <taxon>Bacteria</taxon>
        <taxon>Pseudomonadati</taxon>
        <taxon>Campylobacterota</taxon>
        <taxon>Epsilonproteobacteria</taxon>
        <taxon>Campylobacterales</taxon>
        <taxon>Arcobacteraceae</taxon>
        <taxon>Aliarcobacter</taxon>
    </lineage>
</organism>
<feature type="transmembrane region" description="Helical" evidence="1">
    <location>
        <begin position="39"/>
        <end position="59"/>
    </location>
</feature>
<keyword evidence="1" id="KW-0812">Transmembrane</keyword>
<gene>
    <name evidence="2" type="ORF">ACBT_0698</name>
</gene>
<dbReference type="Proteomes" id="UP000509513">
    <property type="component" value="Chromosome"/>
</dbReference>
<keyword evidence="1" id="KW-0472">Membrane</keyword>
<evidence type="ECO:0000313" key="3">
    <source>
        <dbReference type="Proteomes" id="UP000509513"/>
    </source>
</evidence>
<evidence type="ECO:0000313" key="2">
    <source>
        <dbReference type="EMBL" id="QKJ26637.1"/>
    </source>
</evidence>
<sequence length="240" mass="28806">MPSIELVLPEKLLFIFSNISLISFCFFISFIFSKLFKSFFVFFLTLFLLFSFFYGDIILKHTVRTYYILFKMDSKILISAQKNLSGKIDSLDITEVYSYPLMNSSNFNLKDRYNISITHQKYIDKFIDIGTYSTRFNRYVYGIERVYLNGNSKTLDEKPRYEITKKFTTSFFDTIYSKEEFLFRDKLNNIVIATAFKINFKLSKESFRNKHLFWSLEKEEEFNPKPIQNFDNIYKKLFIN</sequence>